<proteinExistence type="predicted"/>
<organism evidence="2 3">
    <name type="scientific">Actinospica durhamensis</name>
    <dbReference type="NCBI Taxonomy" id="1508375"/>
    <lineage>
        <taxon>Bacteria</taxon>
        <taxon>Bacillati</taxon>
        <taxon>Actinomycetota</taxon>
        <taxon>Actinomycetes</taxon>
        <taxon>Catenulisporales</taxon>
        <taxon>Actinospicaceae</taxon>
        <taxon>Actinospica</taxon>
    </lineage>
</organism>
<dbReference type="GO" id="GO:0046820">
    <property type="term" value="F:4-amino-4-deoxychorismate synthase activity"/>
    <property type="evidence" value="ECO:0007669"/>
    <property type="project" value="TreeGrafter"/>
</dbReference>
<evidence type="ECO:0000259" key="1">
    <source>
        <dbReference type="Pfam" id="PF00425"/>
    </source>
</evidence>
<protein>
    <submittedName>
        <fullName evidence="2">Chorismate-binding protein</fullName>
    </submittedName>
</protein>
<dbReference type="InterPro" id="IPR005801">
    <property type="entry name" value="ADC_synthase"/>
</dbReference>
<dbReference type="AlphaFoldDB" id="A0A941EYD9"/>
<dbReference type="Pfam" id="PF00425">
    <property type="entry name" value="Chorismate_bind"/>
    <property type="match status" value="1"/>
</dbReference>
<dbReference type="SUPFAM" id="SSF56322">
    <property type="entry name" value="ADC synthase"/>
    <property type="match status" value="1"/>
</dbReference>
<evidence type="ECO:0000313" key="2">
    <source>
        <dbReference type="EMBL" id="MBR7839708.1"/>
    </source>
</evidence>
<feature type="domain" description="Chorismate-utilising enzyme C-terminal" evidence="1">
    <location>
        <begin position="80"/>
        <end position="231"/>
    </location>
</feature>
<dbReference type="InterPro" id="IPR019999">
    <property type="entry name" value="Anth_synth_I-like"/>
</dbReference>
<dbReference type="InterPro" id="IPR015890">
    <property type="entry name" value="Chorismate_C"/>
</dbReference>
<comment type="caution">
    <text evidence="2">The sequence shown here is derived from an EMBL/GenBank/DDBJ whole genome shotgun (WGS) entry which is preliminary data.</text>
</comment>
<dbReference type="EMBL" id="JAGSOG010000562">
    <property type="protein sequence ID" value="MBR7839708.1"/>
    <property type="molecule type" value="Genomic_DNA"/>
</dbReference>
<gene>
    <name evidence="2" type="ORF">KDL01_41040</name>
</gene>
<accession>A0A941EYD9</accession>
<name>A0A941EYD9_9ACTN</name>
<evidence type="ECO:0000313" key="3">
    <source>
        <dbReference type="Proteomes" id="UP000675781"/>
    </source>
</evidence>
<dbReference type="GO" id="GO:0000162">
    <property type="term" value="P:L-tryptophan biosynthetic process"/>
    <property type="evidence" value="ECO:0007669"/>
    <property type="project" value="TreeGrafter"/>
</dbReference>
<sequence length="234" mass="24693">MRDHGCVRDYAYFDGRLATGLVEVSHDPAVLDGPGWWAVVGTFEGRWTCARFSSVVPAPVPSGVWAGPSPTAWRTSLGRRAYEQGVAEIREQIATGWIYQANLCRVLTAPIPARSEPAGLAALLAAAHPAPYAGAVDVPDAGVRVVTASPELFLARDGDLLTSGPIKGTGRTAADLLPKDTAENVMIVDLVRNDLARVAEPGTVDVPSLCAVREHPGLVHLESTVTARLRAGEG</sequence>
<keyword evidence="3" id="KW-1185">Reference proteome</keyword>
<dbReference type="Proteomes" id="UP000675781">
    <property type="component" value="Unassembled WGS sequence"/>
</dbReference>
<feature type="non-terminal residue" evidence="2">
    <location>
        <position position="234"/>
    </location>
</feature>
<dbReference type="PANTHER" id="PTHR11236">
    <property type="entry name" value="AMINOBENZOATE/ANTHRANILATE SYNTHASE"/>
    <property type="match status" value="1"/>
</dbReference>
<dbReference type="Gene3D" id="3.60.120.10">
    <property type="entry name" value="Anthranilate synthase"/>
    <property type="match status" value="1"/>
</dbReference>
<dbReference type="PANTHER" id="PTHR11236:SF50">
    <property type="entry name" value="AMINODEOXYCHORISMATE SYNTHASE COMPONENT 1"/>
    <property type="match status" value="1"/>
</dbReference>
<reference evidence="2" key="1">
    <citation type="submission" date="2021-04" db="EMBL/GenBank/DDBJ databases">
        <title>Genome based classification of Actinospica acidithermotolerans sp. nov., an actinobacterium isolated from an Indonesian hot spring.</title>
        <authorList>
            <person name="Kusuma A.B."/>
            <person name="Putra K.E."/>
            <person name="Nafisah S."/>
            <person name="Loh J."/>
            <person name="Nouioui I."/>
            <person name="Goodfellow M."/>
        </authorList>
    </citation>
    <scope>NUCLEOTIDE SEQUENCE</scope>
    <source>
        <strain evidence="2">CSCA 57</strain>
    </source>
</reference>